<dbReference type="InterPro" id="IPR038248">
    <property type="entry name" value="Dicer_dimer_sf"/>
</dbReference>
<evidence type="ECO:0000256" key="7">
    <source>
        <dbReference type="ARBA" id="ARBA00022741"/>
    </source>
</evidence>
<keyword evidence="4" id="KW-0540">Nuclease</keyword>
<dbReference type="GO" id="GO:0005634">
    <property type="term" value="C:nucleus"/>
    <property type="evidence" value="ECO:0007669"/>
    <property type="project" value="UniProtKB-SubCell"/>
</dbReference>
<dbReference type="GO" id="GO:0005737">
    <property type="term" value="C:cytoplasm"/>
    <property type="evidence" value="ECO:0007669"/>
    <property type="project" value="TreeGrafter"/>
</dbReference>
<protein>
    <recommendedName>
        <fullName evidence="27">Dicer-like protein 4</fullName>
    </recommendedName>
</protein>
<dbReference type="PROSITE" id="PS00517">
    <property type="entry name" value="RNASE_3_1"/>
    <property type="match status" value="1"/>
</dbReference>
<evidence type="ECO:0000259" key="21">
    <source>
        <dbReference type="PROSITE" id="PS50821"/>
    </source>
</evidence>
<dbReference type="PROSITE" id="PS50137">
    <property type="entry name" value="DS_RBD"/>
    <property type="match status" value="1"/>
</dbReference>
<evidence type="ECO:0000256" key="9">
    <source>
        <dbReference type="ARBA" id="ARBA00022801"/>
    </source>
</evidence>
<dbReference type="GO" id="GO:0004525">
    <property type="term" value="F:ribonuclease III activity"/>
    <property type="evidence" value="ECO:0007669"/>
    <property type="project" value="InterPro"/>
</dbReference>
<evidence type="ECO:0000256" key="13">
    <source>
        <dbReference type="ARBA" id="ARBA00022884"/>
    </source>
</evidence>
<feature type="region of interest" description="Disordered" evidence="18">
    <location>
        <begin position="1"/>
        <end position="32"/>
    </location>
</feature>
<dbReference type="Proteomes" id="UP000326396">
    <property type="component" value="Linkage Group LG9"/>
</dbReference>
<evidence type="ECO:0000259" key="24">
    <source>
        <dbReference type="PROSITE" id="PS51327"/>
    </source>
</evidence>
<sequence>MEGRSRAQKPQIEQIYRVDRPSEASGQPRVNMGNINEDINMLGALEALEVRYGDQDEESSMLETQFQKTEKDPRTIARGYQIELCQKALLENIIVYLETGCGKTHIAVLLIYETIRRLKNSKKDICIFLAPTVALVEQQAKVIRDSIDVKVGIYCGTSNRLKRHHDWEKEMEQFEVFVMTPQILLHNLSHCFIRIQHIALLIFDECHYAQAESNHPYAEIMKIFYKPDVARLPRIFGMTASPKFGKGASISSLETLLNAKVYTVESREELDQFVSSPKVKCYYYGTAVNDSPNPHVTYLGELEKIKAESMLTLIKTIEDYSILKSTKMALQRLHCNLVFCLDNLGLWGALQACRILLKGDPITRNEVIEVNEQCGDDILCGSYLSPAAFYFDTQCKKANGTKDGLSPVDNLEFPFFSLKLLQLVEVLSNFRAQSDMKCIIFVNRIITARSLAYILQQIKLLSAWRCSYLVGVHSGLKNMSRKSTSTILERFRSGELNLLVATKVGEEGLDIQTCCLVIRFDLPETVASFIQSRGRARMPQSEYAFLVDRGNPKEMELIKNFHKDEAQMNDEISSRKSTLAYVDFKEKTYKVDSTGAVISLATSVSLLHRYCSKLPHDEFFNPKPILSYSNDNADSTICYITLPANAPIHQIMSSPQPSREAAKKDACLKACQQLHELGALTHYLLPDDQVDEDQDSSDSDCDDEDSSRRELIEMLVPSVLREPWIKVENTTLSLNSYFIILNPFPADRLYKDFGIFLKKPFPQEAERMELDIQLARGRSVLTKIVSCGTLDFTDDEILLAERFQEMWLKAIIDKSEFVTDFVRLGKDDYSNSASTFYLLLPVNVDKHRGSMTVDWQLITKCLSSPIFKNPEDIINTCDRTSNRNDFLYLASGPTQIKDVLNSLVYVPCKDTFYFVSDYLRGKNSFSIFKDERSYVDHYAEVFRSQFLHPNQPLLKAKQLFRLDNLLRKKGSGDGTEPREKEEHFVELPPEICVLKVMGFSKEIGSTLSLLPSIMHRLESFLVAIELRQKLCDSFSQGSQVSAERILEALTTERCNERFSLERLEVLGDAFLKFAVGRHFFLENHSLDEGILTRKRSNMVNNTHLLKLASSNNLHVYIRDQPFEPTHFFPFGRSCSVICDDCTKVKIHSSHDSNLKTGANTEVRCNKGHHWLQKKTIADFVEALVGAFLVDSGFKAAIEFLQWIGMPVDYKHSHVADICAASRTFTALSGLIDLSALENRLGYQFQYKGLLLQALLHPSYNNNYGGCYQRLEFLGDAVLDYLITSYLYSVYPKMKPGQLTDLRSYSVSNNSFAGIAVDREIYKFMLCDSASLIQSMNKYVEFYNTSSSNKVLAETVPCPKALGDLVESCVGAILLDSGFNLDVVWNVMISFLDPVMKFSALQQNPIRELQELCQFYNWEIEYSSVKKDKMFSVKALVNGGEVCASVIATNCSKKTAKRNACQELCLTLKDKGYKKKMQSLEEILKSSPKMEAKLIGYDEIPTKKYMNSIESPSKPQEKHSGSAKPETSSNGVRRMVDPTPQCRHPDANGSNSQAPAGDCLRTSSAKSRLYEICAINCWKPPLFECFQETGPDHLKQFAFKVSFTIEDASYTHVECIGNHRAKKKEAAEFAAQGAICESSSIKLVFDIDQALMIHIVSYIDKLTFVISADEETIPDPHRLGDDLEECLHLIKASALANMSAKNK</sequence>
<dbReference type="Pfam" id="PF03368">
    <property type="entry name" value="Dicer_dimer"/>
    <property type="match status" value="1"/>
</dbReference>
<dbReference type="Pfam" id="PF00271">
    <property type="entry name" value="Helicase_C"/>
    <property type="match status" value="1"/>
</dbReference>
<dbReference type="PANTHER" id="PTHR14950:SF15">
    <property type="entry name" value="DICER-LIKE PROTEIN 4"/>
    <property type="match status" value="1"/>
</dbReference>
<keyword evidence="8" id="KW-0255">Endonuclease</keyword>
<dbReference type="Gene3D" id="2.170.260.10">
    <property type="entry name" value="paz domain"/>
    <property type="match status" value="1"/>
</dbReference>
<evidence type="ECO:0000256" key="5">
    <source>
        <dbReference type="ARBA" id="ARBA00022723"/>
    </source>
</evidence>
<keyword evidence="13 17" id="KW-0694">RNA-binding</keyword>
<evidence type="ECO:0000313" key="25">
    <source>
        <dbReference type="EMBL" id="KAD2394250.1"/>
    </source>
</evidence>
<dbReference type="InterPro" id="IPR036389">
    <property type="entry name" value="RNase_III_sf"/>
</dbReference>
<dbReference type="Pfam" id="PF06974">
    <property type="entry name" value="WS_DGAT_C"/>
    <property type="match status" value="1"/>
</dbReference>
<evidence type="ECO:0008006" key="27">
    <source>
        <dbReference type="Google" id="ProtNLM"/>
    </source>
</evidence>
<dbReference type="Pfam" id="PF00035">
    <property type="entry name" value="dsrm"/>
    <property type="match status" value="1"/>
</dbReference>
<evidence type="ECO:0000256" key="8">
    <source>
        <dbReference type="ARBA" id="ARBA00022759"/>
    </source>
</evidence>
<dbReference type="EMBL" id="SZYD01000019">
    <property type="protein sequence ID" value="KAD2394250.1"/>
    <property type="molecule type" value="Genomic_DNA"/>
</dbReference>
<reference evidence="25 26" key="1">
    <citation type="submission" date="2019-05" db="EMBL/GenBank/DDBJ databases">
        <title>Mikania micrantha, genome provides insights into the molecular mechanism of rapid growth.</title>
        <authorList>
            <person name="Liu B."/>
        </authorList>
    </citation>
    <scope>NUCLEOTIDE SEQUENCE [LARGE SCALE GENOMIC DNA]</scope>
    <source>
        <strain evidence="25">NLD-2019</strain>
        <tissue evidence="25">Leaf</tissue>
    </source>
</reference>
<comment type="similarity">
    <text evidence="16 17">Belongs to the helicase family. Dicer subfamily.</text>
</comment>
<feature type="domain" description="PAZ" evidence="21">
    <location>
        <begin position="882"/>
        <end position="996"/>
    </location>
</feature>
<proteinExistence type="inferred from homology"/>
<name>A0A5N6LPT9_9ASTR</name>
<dbReference type="InterPro" id="IPR011545">
    <property type="entry name" value="DEAD/DEAH_box_helicase_dom"/>
</dbReference>
<evidence type="ECO:0000259" key="23">
    <source>
        <dbReference type="PROSITE" id="PS51194"/>
    </source>
</evidence>
<dbReference type="Pfam" id="PF00270">
    <property type="entry name" value="DEAD"/>
    <property type="match status" value="1"/>
</dbReference>
<dbReference type="Gene3D" id="3.40.50.300">
    <property type="entry name" value="P-loop containing nucleotide triphosphate hydrolases"/>
    <property type="match status" value="2"/>
</dbReference>
<dbReference type="SUPFAM" id="SSF69065">
    <property type="entry name" value="RNase III domain-like"/>
    <property type="match status" value="2"/>
</dbReference>
<dbReference type="Pfam" id="PF00636">
    <property type="entry name" value="Ribonuclease_3"/>
    <property type="match status" value="2"/>
</dbReference>
<dbReference type="FunFam" id="3.40.50.300:FF:000628">
    <property type="entry name" value="Endoribonuclease Dicer"/>
    <property type="match status" value="1"/>
</dbReference>
<dbReference type="SMART" id="SM00949">
    <property type="entry name" value="PAZ"/>
    <property type="match status" value="1"/>
</dbReference>
<dbReference type="SUPFAM" id="SSF54768">
    <property type="entry name" value="dsRNA-binding domain-like"/>
    <property type="match status" value="2"/>
</dbReference>
<dbReference type="FunFam" id="3.30.160.380:FF:000001">
    <property type="entry name" value="Endoribonuclease dicer-like 1"/>
    <property type="match status" value="1"/>
</dbReference>
<dbReference type="PROSITE" id="PS50142">
    <property type="entry name" value="RNASE_3_2"/>
    <property type="match status" value="2"/>
</dbReference>
<dbReference type="InterPro" id="IPR014001">
    <property type="entry name" value="Helicase_ATP-bd"/>
</dbReference>
<dbReference type="PROSITE" id="PS51194">
    <property type="entry name" value="HELICASE_CTER"/>
    <property type="match status" value="1"/>
</dbReference>
<dbReference type="PROSITE" id="PS50821">
    <property type="entry name" value="PAZ"/>
    <property type="match status" value="1"/>
</dbReference>
<dbReference type="Gene3D" id="3.30.160.380">
    <property type="entry name" value="Dicer dimerisation domain"/>
    <property type="match status" value="1"/>
</dbReference>
<comment type="caution">
    <text evidence="25">The sequence shown here is derived from an EMBL/GenBank/DDBJ whole genome shotgun (WGS) entry which is preliminary data.</text>
</comment>
<dbReference type="SMART" id="SM00535">
    <property type="entry name" value="RIBOc"/>
    <property type="match status" value="2"/>
</dbReference>
<evidence type="ECO:0000256" key="11">
    <source>
        <dbReference type="ARBA" id="ARBA00022840"/>
    </source>
</evidence>
<keyword evidence="5" id="KW-0479">Metal-binding</keyword>
<comment type="cofactor">
    <cofactor evidence="2">
        <name>Mg(2+)</name>
        <dbReference type="ChEBI" id="CHEBI:18420"/>
    </cofactor>
</comment>
<evidence type="ECO:0000256" key="15">
    <source>
        <dbReference type="ARBA" id="ARBA00023242"/>
    </source>
</evidence>
<keyword evidence="14" id="KW-0943">RNA-mediated gene silencing</keyword>
<keyword evidence="12" id="KW-0460">Magnesium</keyword>
<feature type="domain" description="RNase III" evidence="20">
    <location>
        <begin position="1233"/>
        <end position="1377"/>
    </location>
</feature>
<organism evidence="25 26">
    <name type="scientific">Mikania micrantha</name>
    <name type="common">bitter vine</name>
    <dbReference type="NCBI Taxonomy" id="192012"/>
    <lineage>
        <taxon>Eukaryota</taxon>
        <taxon>Viridiplantae</taxon>
        <taxon>Streptophyta</taxon>
        <taxon>Embryophyta</taxon>
        <taxon>Tracheophyta</taxon>
        <taxon>Spermatophyta</taxon>
        <taxon>Magnoliopsida</taxon>
        <taxon>eudicotyledons</taxon>
        <taxon>Gunneridae</taxon>
        <taxon>Pentapetalae</taxon>
        <taxon>asterids</taxon>
        <taxon>campanulids</taxon>
        <taxon>Asterales</taxon>
        <taxon>Asteraceae</taxon>
        <taxon>Asteroideae</taxon>
        <taxon>Heliantheae alliance</taxon>
        <taxon>Eupatorieae</taxon>
        <taxon>Mikania</taxon>
    </lineage>
</organism>
<dbReference type="GO" id="GO:0004386">
    <property type="term" value="F:helicase activity"/>
    <property type="evidence" value="ECO:0007669"/>
    <property type="project" value="UniProtKB-KW"/>
</dbReference>
<keyword evidence="26" id="KW-1185">Reference proteome</keyword>
<dbReference type="PROSITE" id="PS51192">
    <property type="entry name" value="HELICASE_ATP_BIND_1"/>
    <property type="match status" value="1"/>
</dbReference>
<gene>
    <name evidence="25" type="ORF">E3N88_41227</name>
</gene>
<keyword evidence="15" id="KW-0539">Nucleus</keyword>
<evidence type="ECO:0000256" key="18">
    <source>
        <dbReference type="SAM" id="MobiDB-lite"/>
    </source>
</evidence>
<evidence type="ECO:0000256" key="14">
    <source>
        <dbReference type="ARBA" id="ARBA00023158"/>
    </source>
</evidence>
<accession>A0A5N6LPT9</accession>
<evidence type="ECO:0000256" key="6">
    <source>
        <dbReference type="ARBA" id="ARBA00022737"/>
    </source>
</evidence>
<dbReference type="GO" id="GO:0046872">
    <property type="term" value="F:metal ion binding"/>
    <property type="evidence" value="ECO:0007669"/>
    <property type="project" value="UniProtKB-KW"/>
</dbReference>
<dbReference type="SMART" id="SM00358">
    <property type="entry name" value="DSRM"/>
    <property type="match status" value="2"/>
</dbReference>
<dbReference type="SMART" id="SM00490">
    <property type="entry name" value="HELICc"/>
    <property type="match status" value="1"/>
</dbReference>
<dbReference type="Gene3D" id="1.10.1520.10">
    <property type="entry name" value="Ribonuclease III domain"/>
    <property type="match status" value="2"/>
</dbReference>
<keyword evidence="9" id="KW-0378">Hydrolase</keyword>
<dbReference type="OrthoDB" id="6513042at2759"/>
<evidence type="ECO:0000256" key="4">
    <source>
        <dbReference type="ARBA" id="ARBA00022722"/>
    </source>
</evidence>
<dbReference type="InterPro" id="IPR000999">
    <property type="entry name" value="RNase_III_dom"/>
</dbReference>
<comment type="subcellular location">
    <subcellularLocation>
        <location evidence="3">Nucleus</location>
    </subcellularLocation>
</comment>
<evidence type="ECO:0000256" key="3">
    <source>
        <dbReference type="ARBA" id="ARBA00004123"/>
    </source>
</evidence>
<feature type="domain" description="RNase III" evidence="20">
    <location>
        <begin position="1023"/>
        <end position="1192"/>
    </location>
</feature>
<evidence type="ECO:0000259" key="20">
    <source>
        <dbReference type="PROSITE" id="PS50142"/>
    </source>
</evidence>
<dbReference type="CDD" id="cd00593">
    <property type="entry name" value="RIBOc"/>
    <property type="match status" value="2"/>
</dbReference>
<dbReference type="InterPro" id="IPR014720">
    <property type="entry name" value="dsRBD_dom"/>
</dbReference>
<dbReference type="InterPro" id="IPR003100">
    <property type="entry name" value="PAZ_dom"/>
</dbReference>
<dbReference type="PANTHER" id="PTHR14950">
    <property type="entry name" value="DICER-RELATED"/>
    <property type="match status" value="1"/>
</dbReference>
<dbReference type="Pfam" id="PF14709">
    <property type="entry name" value="DND1_DSRM"/>
    <property type="match status" value="1"/>
</dbReference>
<dbReference type="Gene3D" id="3.30.160.20">
    <property type="match status" value="2"/>
</dbReference>
<keyword evidence="7" id="KW-0547">Nucleotide-binding</keyword>
<dbReference type="PROSITE" id="PS51327">
    <property type="entry name" value="DICER_DSRBF"/>
    <property type="match status" value="1"/>
</dbReference>
<dbReference type="GO" id="GO:0003723">
    <property type="term" value="F:RNA binding"/>
    <property type="evidence" value="ECO:0007669"/>
    <property type="project" value="UniProtKB-UniRule"/>
</dbReference>
<keyword evidence="10" id="KW-0347">Helicase</keyword>
<dbReference type="InterPro" id="IPR001650">
    <property type="entry name" value="Helicase_C-like"/>
</dbReference>
<evidence type="ECO:0000256" key="2">
    <source>
        <dbReference type="ARBA" id="ARBA00001946"/>
    </source>
</evidence>
<evidence type="ECO:0000256" key="10">
    <source>
        <dbReference type="ARBA" id="ARBA00022806"/>
    </source>
</evidence>
<evidence type="ECO:0000256" key="17">
    <source>
        <dbReference type="PROSITE-ProRule" id="PRU00657"/>
    </source>
</evidence>
<evidence type="ECO:0000259" key="22">
    <source>
        <dbReference type="PROSITE" id="PS51192"/>
    </source>
</evidence>
<feature type="domain" description="Dicer dsRNA-binding fold" evidence="24">
    <location>
        <begin position="603"/>
        <end position="694"/>
    </location>
</feature>
<dbReference type="FunFam" id="3.40.50.300:FF:000420">
    <property type="entry name" value="Endoribonuclease dicer-like 1"/>
    <property type="match status" value="1"/>
</dbReference>
<keyword evidence="11" id="KW-0067">ATP-binding</keyword>
<dbReference type="GO" id="GO:0005524">
    <property type="term" value="F:ATP binding"/>
    <property type="evidence" value="ECO:0007669"/>
    <property type="project" value="UniProtKB-KW"/>
</dbReference>
<dbReference type="InterPro" id="IPR027417">
    <property type="entry name" value="P-loop_NTPase"/>
</dbReference>
<keyword evidence="6" id="KW-0677">Repeat</keyword>
<dbReference type="InterPro" id="IPR005034">
    <property type="entry name" value="Dicer_dimerisation"/>
</dbReference>
<feature type="domain" description="DRBM" evidence="19">
    <location>
        <begin position="1403"/>
        <end position="1469"/>
    </location>
</feature>
<evidence type="ECO:0000313" key="26">
    <source>
        <dbReference type="Proteomes" id="UP000326396"/>
    </source>
</evidence>
<dbReference type="GO" id="GO:0030422">
    <property type="term" value="P:siRNA processing"/>
    <property type="evidence" value="ECO:0007669"/>
    <property type="project" value="TreeGrafter"/>
</dbReference>
<dbReference type="InterPro" id="IPR009721">
    <property type="entry name" value="O-acyltransferase_WSD1_C"/>
</dbReference>
<dbReference type="SUPFAM" id="SSF52540">
    <property type="entry name" value="P-loop containing nucleoside triphosphate hydrolases"/>
    <property type="match status" value="1"/>
</dbReference>
<dbReference type="FunFam" id="1.10.1520.10:FF:000004">
    <property type="entry name" value="Endoribonuclease dicer-like 1"/>
    <property type="match status" value="1"/>
</dbReference>
<evidence type="ECO:0000256" key="16">
    <source>
        <dbReference type="ARBA" id="ARBA00035116"/>
    </source>
</evidence>
<evidence type="ECO:0000259" key="19">
    <source>
        <dbReference type="PROSITE" id="PS50137"/>
    </source>
</evidence>
<feature type="region of interest" description="Disordered" evidence="18">
    <location>
        <begin position="1506"/>
        <end position="1556"/>
    </location>
</feature>
<feature type="domain" description="Helicase ATP-binding" evidence="22">
    <location>
        <begin position="84"/>
        <end position="260"/>
    </location>
</feature>
<comment type="cofactor">
    <cofactor evidence="1">
        <name>Mn(2+)</name>
        <dbReference type="ChEBI" id="CHEBI:29035"/>
    </cofactor>
</comment>
<evidence type="ECO:0000256" key="1">
    <source>
        <dbReference type="ARBA" id="ARBA00001936"/>
    </source>
</evidence>
<dbReference type="CDD" id="cd18034">
    <property type="entry name" value="DEXHc_dicer"/>
    <property type="match status" value="1"/>
</dbReference>
<feature type="domain" description="Helicase C-terminal" evidence="23">
    <location>
        <begin position="419"/>
        <end position="583"/>
    </location>
</feature>
<dbReference type="SMART" id="SM00487">
    <property type="entry name" value="DEXDc"/>
    <property type="match status" value="1"/>
</dbReference>
<evidence type="ECO:0000256" key="12">
    <source>
        <dbReference type="ARBA" id="ARBA00022842"/>
    </source>
</evidence>